<dbReference type="SUPFAM" id="SSF51905">
    <property type="entry name" value="FAD/NAD(P)-binding domain"/>
    <property type="match status" value="1"/>
</dbReference>
<reference evidence="6 7" key="1">
    <citation type="journal article" date="2011" name="Genome Res.">
        <title>Phylogeny-wide analysis of social amoeba genomes highlights ancient origins for complex intercellular communication.</title>
        <authorList>
            <person name="Heidel A.J."/>
            <person name="Lawal H.M."/>
            <person name="Felder M."/>
            <person name="Schilde C."/>
            <person name="Helps N.R."/>
            <person name="Tunggal B."/>
            <person name="Rivero F."/>
            <person name="John U."/>
            <person name="Schleicher M."/>
            <person name="Eichinger L."/>
            <person name="Platzer M."/>
            <person name="Noegel A.A."/>
            <person name="Schaap P."/>
            <person name="Gloeckner G."/>
        </authorList>
    </citation>
    <scope>NUCLEOTIDE SEQUENCE [LARGE SCALE GENOMIC DNA]</scope>
    <source>
        <strain evidence="7">ATCC 26659 / Pp 5 / PN500</strain>
    </source>
</reference>
<dbReference type="GeneID" id="31365172"/>
<name>D3BNJ4_HETP5</name>
<organism evidence="6 7">
    <name type="scientific">Heterostelium pallidum (strain ATCC 26659 / Pp 5 / PN500)</name>
    <name type="common">Cellular slime mold</name>
    <name type="synonym">Polysphondylium pallidum</name>
    <dbReference type="NCBI Taxonomy" id="670386"/>
    <lineage>
        <taxon>Eukaryota</taxon>
        <taxon>Amoebozoa</taxon>
        <taxon>Evosea</taxon>
        <taxon>Eumycetozoa</taxon>
        <taxon>Dictyostelia</taxon>
        <taxon>Acytosteliales</taxon>
        <taxon>Acytosteliaceae</taxon>
        <taxon>Heterostelium</taxon>
    </lineage>
</organism>
<evidence type="ECO:0000256" key="3">
    <source>
        <dbReference type="ARBA" id="ARBA00023002"/>
    </source>
</evidence>
<evidence type="ECO:0000313" key="6">
    <source>
        <dbReference type="EMBL" id="EFA76945.1"/>
    </source>
</evidence>
<keyword evidence="3" id="KW-0560">Oxidoreductase</keyword>
<dbReference type="GO" id="GO:0071949">
    <property type="term" value="F:FAD binding"/>
    <property type="evidence" value="ECO:0007669"/>
    <property type="project" value="InterPro"/>
</dbReference>
<dbReference type="Pfam" id="PF01494">
    <property type="entry name" value="FAD_binding_3"/>
    <property type="match status" value="1"/>
</dbReference>
<comment type="caution">
    <text evidence="6">The sequence shown here is derived from an EMBL/GenBank/DDBJ whole genome shotgun (WGS) entry which is preliminary data.</text>
</comment>
<dbReference type="FunCoup" id="D3BNJ4">
    <property type="interactions" value="1"/>
</dbReference>
<dbReference type="PANTHER" id="PTHR46972">
    <property type="entry name" value="MONOOXYGENASE ASQM-RELATED"/>
    <property type="match status" value="1"/>
</dbReference>
<dbReference type="InParanoid" id="D3BNJ4"/>
<evidence type="ECO:0000256" key="1">
    <source>
        <dbReference type="ARBA" id="ARBA00022630"/>
    </source>
</evidence>
<accession>D3BNJ4</accession>
<keyword evidence="7" id="KW-1185">Reference proteome</keyword>
<evidence type="ECO:0000313" key="7">
    <source>
        <dbReference type="Proteomes" id="UP000001396"/>
    </source>
</evidence>
<dbReference type="STRING" id="670386.D3BNJ4"/>
<dbReference type="AlphaFoldDB" id="D3BNJ4"/>
<dbReference type="InterPro" id="IPR002938">
    <property type="entry name" value="FAD-bd"/>
</dbReference>
<evidence type="ECO:0000259" key="5">
    <source>
        <dbReference type="Pfam" id="PF01494"/>
    </source>
</evidence>
<dbReference type="RefSeq" id="XP_020429077.1">
    <property type="nucleotide sequence ID" value="XM_020580490.1"/>
</dbReference>
<dbReference type="Gene3D" id="3.50.50.60">
    <property type="entry name" value="FAD/NAD(P)-binding domain"/>
    <property type="match status" value="1"/>
</dbReference>
<keyword evidence="4" id="KW-0503">Monooxygenase</keyword>
<dbReference type="OMA" id="AYTGISF"/>
<sequence length="418" mass="47037">MSNSQYSDHLIKDKKIGIVGGGPAGIVLTRLLQQRGANVKLYERDIDRTARVQGGSLDIHDDSGQLAIKDAGVYDEFLKKIRPGGGHHSVVDKYAVVQFLMPDLKCFNSRPEIDRGDLREIFIDSLEPDTVMWNHHLQDVIMNEDNSGILLKFKGGKEEVVDFLVGADGYASKIRPFVTNVEPIYSGILFIQTEIDNPKEVCPTVYSWVNGGNMFGLSDGKFVAAQQKTSGSMVVYFSSRKDENFAKESNLLGNDRELVRQYLLKEYSDWDPVFLDLIKEATKAPVTVRNLSDTARFNNINNWRVNSRVTLVGDCAHVMPPFAGDGANMAMMDSLELARELTSLSNKTMEEAIENYQTKMLKRTKESGNDTNKSLDDLHSPRALESFVSMILPGPFKVYDLYVYYFKSSKQQTKEKEN</sequence>
<proteinExistence type="predicted"/>
<dbReference type="PRINTS" id="PR00420">
    <property type="entry name" value="RNGMNOXGNASE"/>
</dbReference>
<feature type="domain" description="FAD-binding" evidence="5">
    <location>
        <begin position="16"/>
        <end position="364"/>
    </location>
</feature>
<protein>
    <recommendedName>
        <fullName evidence="5">FAD-binding domain-containing protein</fullName>
    </recommendedName>
</protein>
<dbReference type="Proteomes" id="UP000001396">
    <property type="component" value="Unassembled WGS sequence"/>
</dbReference>
<keyword evidence="2" id="KW-0274">FAD</keyword>
<dbReference type="EMBL" id="ADBJ01000044">
    <property type="protein sequence ID" value="EFA76945.1"/>
    <property type="molecule type" value="Genomic_DNA"/>
</dbReference>
<keyword evidence="1" id="KW-0285">Flavoprotein</keyword>
<gene>
    <name evidence="6" type="ORF">PPL_09697</name>
</gene>
<dbReference type="PANTHER" id="PTHR46972:SF1">
    <property type="entry name" value="FAD DEPENDENT OXIDOREDUCTASE DOMAIN-CONTAINING PROTEIN"/>
    <property type="match status" value="1"/>
</dbReference>
<dbReference type="GO" id="GO:0004497">
    <property type="term" value="F:monooxygenase activity"/>
    <property type="evidence" value="ECO:0007669"/>
    <property type="project" value="UniProtKB-KW"/>
</dbReference>
<evidence type="ECO:0000256" key="4">
    <source>
        <dbReference type="ARBA" id="ARBA00023033"/>
    </source>
</evidence>
<evidence type="ECO:0000256" key="2">
    <source>
        <dbReference type="ARBA" id="ARBA00022827"/>
    </source>
</evidence>
<dbReference type="InterPro" id="IPR036188">
    <property type="entry name" value="FAD/NAD-bd_sf"/>
</dbReference>